<comment type="subcellular location">
    <subcellularLocation>
        <location evidence="2">Membrane</location>
        <topology evidence="2">Multi-pass membrane protein</topology>
    </subcellularLocation>
</comment>
<feature type="region of interest" description="Disordered" evidence="13">
    <location>
        <begin position="1"/>
        <end position="21"/>
    </location>
</feature>
<evidence type="ECO:0000256" key="8">
    <source>
        <dbReference type="ARBA" id="ARBA00022786"/>
    </source>
</evidence>
<feature type="domain" description="RING-type" evidence="14">
    <location>
        <begin position="276"/>
        <end position="317"/>
    </location>
</feature>
<reference evidence="15 16" key="1">
    <citation type="submission" date="2020-12" db="EMBL/GenBank/DDBJ databases">
        <title>Concerted genomic and epigenomic changes stabilize Arabidopsis allopolyploids.</title>
        <authorList>
            <person name="Chen Z."/>
        </authorList>
    </citation>
    <scope>NUCLEOTIDE SEQUENCE [LARGE SCALE GENOMIC DNA]</scope>
    <source>
        <strain evidence="15">Allo738</strain>
        <tissue evidence="15">Leaf</tissue>
    </source>
</reference>
<evidence type="ECO:0000256" key="11">
    <source>
        <dbReference type="ARBA" id="ARBA00023136"/>
    </source>
</evidence>
<dbReference type="InterPro" id="IPR001841">
    <property type="entry name" value="Znf_RING"/>
</dbReference>
<dbReference type="GO" id="GO:0061630">
    <property type="term" value="F:ubiquitin protein ligase activity"/>
    <property type="evidence" value="ECO:0007669"/>
    <property type="project" value="UniProtKB-EC"/>
</dbReference>
<sequence>MSKPIRSDYNHKITHDPEPEDAGTIRINARVFREADILTYTTLSFPDELINDECQSKVVLIHLLKEAGMSDYDTAHMMYHFIGYVAEITSSASEGYSPGCALEVSLDLLLIDESYIEEAVKVSLEYEIKQDLEPEDAGTIRVDAMIISEDDILTFTTLSFANEFIINDDPDECRSKVDLNDFLKEAGISDHSIQLAMYQIDYVAQITSSTSNGYSPGCALQVSLDIFLRDDPHIEEAVQVSFDETTNICLGPASKLVVKSLIRKIYDKINYTGERCTICLEEFNNGGRLVALPCGHDFDDECAVKWFETNHVCPLCRYELPCEEEQ</sequence>
<organism evidence="15 16">
    <name type="scientific">Arabidopsis thaliana x Arabidopsis arenosa</name>
    <dbReference type="NCBI Taxonomy" id="1240361"/>
    <lineage>
        <taxon>Eukaryota</taxon>
        <taxon>Viridiplantae</taxon>
        <taxon>Streptophyta</taxon>
        <taxon>Embryophyta</taxon>
        <taxon>Tracheophyta</taxon>
        <taxon>Spermatophyta</taxon>
        <taxon>Magnoliopsida</taxon>
        <taxon>eudicotyledons</taxon>
        <taxon>Gunneridae</taxon>
        <taxon>Pentapetalae</taxon>
        <taxon>rosids</taxon>
        <taxon>malvids</taxon>
        <taxon>Brassicales</taxon>
        <taxon>Brassicaceae</taxon>
        <taxon>Camelineae</taxon>
        <taxon>Arabidopsis</taxon>
    </lineage>
</organism>
<evidence type="ECO:0000256" key="6">
    <source>
        <dbReference type="ARBA" id="ARBA00022723"/>
    </source>
</evidence>
<evidence type="ECO:0000256" key="13">
    <source>
        <dbReference type="SAM" id="MobiDB-lite"/>
    </source>
</evidence>
<evidence type="ECO:0000259" key="14">
    <source>
        <dbReference type="PROSITE" id="PS50089"/>
    </source>
</evidence>
<dbReference type="GO" id="GO:0000325">
    <property type="term" value="C:plant-type vacuole"/>
    <property type="evidence" value="ECO:0007669"/>
    <property type="project" value="TreeGrafter"/>
</dbReference>
<comment type="catalytic activity">
    <reaction evidence="1">
        <text>S-ubiquitinyl-[E2 ubiquitin-conjugating enzyme]-L-cysteine + [acceptor protein]-L-lysine = [E2 ubiquitin-conjugating enzyme]-L-cysteine + N(6)-ubiquitinyl-[acceptor protein]-L-lysine.</text>
        <dbReference type="EC" id="2.3.2.27"/>
    </reaction>
</comment>
<dbReference type="Pfam" id="PF13639">
    <property type="entry name" value="zf-RING_2"/>
    <property type="match status" value="1"/>
</dbReference>
<accession>A0A8T2AR57</accession>
<evidence type="ECO:0000256" key="1">
    <source>
        <dbReference type="ARBA" id="ARBA00000900"/>
    </source>
</evidence>
<dbReference type="SMART" id="SM00184">
    <property type="entry name" value="RING"/>
    <property type="match status" value="1"/>
</dbReference>
<dbReference type="AlphaFoldDB" id="A0A8T2AR57"/>
<dbReference type="PANTHER" id="PTHR45977:SF13">
    <property type="entry name" value="GB|AAF27103.1"/>
    <property type="match status" value="1"/>
</dbReference>
<keyword evidence="6" id="KW-0479">Metal-binding</keyword>
<keyword evidence="11" id="KW-0472">Membrane</keyword>
<keyword evidence="4" id="KW-0808">Transferase</keyword>
<dbReference type="GO" id="GO:0008270">
    <property type="term" value="F:zinc ion binding"/>
    <property type="evidence" value="ECO:0007669"/>
    <property type="project" value="UniProtKB-KW"/>
</dbReference>
<evidence type="ECO:0000256" key="2">
    <source>
        <dbReference type="ARBA" id="ARBA00004141"/>
    </source>
</evidence>
<dbReference type="Proteomes" id="UP000694240">
    <property type="component" value="Chromosome 8"/>
</dbReference>
<keyword evidence="16" id="KW-1185">Reference proteome</keyword>
<evidence type="ECO:0000256" key="4">
    <source>
        <dbReference type="ARBA" id="ARBA00022679"/>
    </source>
</evidence>
<evidence type="ECO:0000256" key="9">
    <source>
        <dbReference type="ARBA" id="ARBA00022833"/>
    </source>
</evidence>
<dbReference type="EC" id="2.3.2.27" evidence="3"/>
<keyword evidence="10" id="KW-1133">Transmembrane helix</keyword>
<dbReference type="PROSITE" id="PS50089">
    <property type="entry name" value="ZF_RING_2"/>
    <property type="match status" value="1"/>
</dbReference>
<dbReference type="GO" id="GO:0016567">
    <property type="term" value="P:protein ubiquitination"/>
    <property type="evidence" value="ECO:0007669"/>
    <property type="project" value="TreeGrafter"/>
</dbReference>
<dbReference type="GO" id="GO:0006511">
    <property type="term" value="P:ubiquitin-dependent protein catabolic process"/>
    <property type="evidence" value="ECO:0007669"/>
    <property type="project" value="TreeGrafter"/>
</dbReference>
<dbReference type="GO" id="GO:0016020">
    <property type="term" value="C:membrane"/>
    <property type="evidence" value="ECO:0007669"/>
    <property type="project" value="UniProtKB-SubCell"/>
</dbReference>
<evidence type="ECO:0000256" key="5">
    <source>
        <dbReference type="ARBA" id="ARBA00022692"/>
    </source>
</evidence>
<keyword evidence="9" id="KW-0862">Zinc</keyword>
<keyword evidence="8" id="KW-0833">Ubl conjugation pathway</keyword>
<evidence type="ECO:0000256" key="3">
    <source>
        <dbReference type="ARBA" id="ARBA00012483"/>
    </source>
</evidence>
<comment type="caution">
    <text evidence="15">The sequence shown here is derived from an EMBL/GenBank/DDBJ whole genome shotgun (WGS) entry which is preliminary data.</text>
</comment>
<dbReference type="PANTHER" id="PTHR45977">
    <property type="entry name" value="TARGET OF ERK KINASE MPK-1"/>
    <property type="match status" value="1"/>
</dbReference>
<proteinExistence type="predicted"/>
<protein>
    <recommendedName>
        <fullName evidence="3">RING-type E3 ubiquitin transferase</fullName>
        <ecNumber evidence="3">2.3.2.27</ecNumber>
    </recommendedName>
</protein>
<keyword evidence="5" id="KW-0812">Transmembrane</keyword>
<keyword evidence="7 12" id="KW-0863">Zinc-finger</keyword>
<evidence type="ECO:0000256" key="10">
    <source>
        <dbReference type="ARBA" id="ARBA00022989"/>
    </source>
</evidence>
<gene>
    <name evidence="15" type="ORF">ISN45_Aa03g013720</name>
</gene>
<dbReference type="EMBL" id="JAEFBK010000008">
    <property type="protein sequence ID" value="KAG7577060.1"/>
    <property type="molecule type" value="Genomic_DNA"/>
</dbReference>
<evidence type="ECO:0000313" key="15">
    <source>
        <dbReference type="EMBL" id="KAG7577060.1"/>
    </source>
</evidence>
<evidence type="ECO:0000313" key="16">
    <source>
        <dbReference type="Proteomes" id="UP000694240"/>
    </source>
</evidence>
<evidence type="ECO:0000256" key="7">
    <source>
        <dbReference type="ARBA" id="ARBA00022771"/>
    </source>
</evidence>
<feature type="compositionally biased region" description="Basic and acidic residues" evidence="13">
    <location>
        <begin position="1"/>
        <end position="17"/>
    </location>
</feature>
<evidence type="ECO:0000256" key="12">
    <source>
        <dbReference type="PROSITE-ProRule" id="PRU00175"/>
    </source>
</evidence>
<name>A0A8T2AR57_9BRAS</name>